<dbReference type="PROSITE" id="PS51443">
    <property type="entry name" value="PCS"/>
    <property type="match status" value="1"/>
</dbReference>
<dbReference type="InterPro" id="IPR040409">
    <property type="entry name" value="PCS-like"/>
</dbReference>
<dbReference type="Proteomes" id="UP001194696">
    <property type="component" value="Unassembled WGS sequence"/>
</dbReference>
<evidence type="ECO:0000313" key="8">
    <source>
        <dbReference type="Proteomes" id="UP001194696"/>
    </source>
</evidence>
<keyword evidence="4" id="KW-0479">Metal-binding</keyword>
<keyword evidence="8" id="KW-1185">Reference proteome</keyword>
<dbReference type="Pfam" id="PF05023">
    <property type="entry name" value="Phytochelatin"/>
    <property type="match status" value="1"/>
</dbReference>
<dbReference type="PANTHER" id="PTHR33447">
    <property type="entry name" value="GLUTATHIONE GAMMA-GLUTAMYLCYSTEINYLTRANSFERASE"/>
    <property type="match status" value="1"/>
</dbReference>
<dbReference type="Gene3D" id="3.90.70.30">
    <property type="entry name" value="Phytochelatin synthase, N-terminal domain"/>
    <property type="match status" value="1"/>
</dbReference>
<dbReference type="EMBL" id="JAAAIM010000666">
    <property type="protein sequence ID" value="KAG0285451.1"/>
    <property type="molecule type" value="Genomic_DNA"/>
</dbReference>
<gene>
    <name evidence="7" type="ORF">BGZ96_010295</name>
</gene>
<dbReference type="EC" id="2.3.2.15" evidence="1"/>
<reference evidence="7 8" key="1">
    <citation type="journal article" date="2020" name="Fungal Divers.">
        <title>Resolving the Mortierellaceae phylogeny through synthesis of multi-gene phylogenetics and phylogenomics.</title>
        <authorList>
            <person name="Vandepol N."/>
            <person name="Liber J."/>
            <person name="Desiro A."/>
            <person name="Na H."/>
            <person name="Kennedy M."/>
            <person name="Barry K."/>
            <person name="Grigoriev I.V."/>
            <person name="Miller A.N."/>
            <person name="O'Donnell K."/>
            <person name="Stajich J.E."/>
            <person name="Bonito G."/>
        </authorList>
    </citation>
    <scope>NUCLEOTIDE SEQUENCE [LARGE SCALE GENOMIC DNA]</scope>
    <source>
        <strain evidence="7 8">AD045</strain>
    </source>
</reference>
<keyword evidence="2" id="KW-0104">Cadmium</keyword>
<dbReference type="SUPFAM" id="SSF54001">
    <property type="entry name" value="Cysteine proteinases"/>
    <property type="match status" value="1"/>
</dbReference>
<proteinExistence type="predicted"/>
<comment type="caution">
    <text evidence="7">The sequence shown here is derived from an EMBL/GenBank/DDBJ whole genome shotgun (WGS) entry which is preliminary data.</text>
</comment>
<feature type="domain" description="Peptidase C83" evidence="6">
    <location>
        <begin position="147"/>
        <end position="365"/>
    </location>
</feature>
<evidence type="ECO:0000256" key="2">
    <source>
        <dbReference type="ARBA" id="ARBA00022539"/>
    </source>
</evidence>
<feature type="compositionally biased region" description="Low complexity" evidence="5">
    <location>
        <begin position="421"/>
        <end position="439"/>
    </location>
</feature>
<evidence type="ECO:0000259" key="6">
    <source>
        <dbReference type="PROSITE" id="PS51443"/>
    </source>
</evidence>
<sequence>MATNRTLIATKNRLVHSLNNTRLTLPSRPSCPCHQSYRRLHFQQYRNPTSSPVAIVGSGVRFSTSSLAFKPTTSAPVASPAVPSTPCSAPAVSVRKGGPASNARVSGATAAAVVNSRPAVAAALPFSYDPTGLSGQAVKKPSCDNLNLKNSFYRRKLPEHLVSFTSPKGKQLFREMLTEGYGEGYFSLVGNFTTQSEPAYCGPSSLAMVLNSLEVDPQRQWKGAWRWYSDELLECCAPAEQVKAKGITFNQFACLSKCHCDVQVRRANQVSLEQFKQDLEMVCSRDDIHMVVSFSRKALGQTGDGHFSPIGGYVPKAGMVLVLDTARFKYPSYFVSVEKLYQSLFPVDAETGSSRGYFLLSANPNQPAISLCKIPKPASSSLAKDMEKLNLNSTGVVSAPTAEGVLQIAKNVTAASPDNKASATASTGTTPASIATPASTCSSGAATLSNTTAHTIDNKMSWTSLAQTFCKDLPSRIQTENPQTLNQMISIVLQGVPREYAFWISQQQAHRLRDTTELIDSIRSTKLYSLVSTAFPAPLFTGEDSQSREARLARQQHEGALVFGTLFLMSSPNTLFLTLPSKVSREFEELRKVAALESNHGDADANEHRVLKEEVERMRSGIVDLVNSFCCCGTKTTTTAPQGTA</sequence>
<organism evidence="7 8">
    <name type="scientific">Linnemannia gamsii</name>
    <dbReference type="NCBI Taxonomy" id="64522"/>
    <lineage>
        <taxon>Eukaryota</taxon>
        <taxon>Fungi</taxon>
        <taxon>Fungi incertae sedis</taxon>
        <taxon>Mucoromycota</taxon>
        <taxon>Mortierellomycotina</taxon>
        <taxon>Mortierellomycetes</taxon>
        <taxon>Mortierellales</taxon>
        <taxon>Mortierellaceae</taxon>
        <taxon>Linnemannia</taxon>
    </lineage>
</organism>
<dbReference type="InterPro" id="IPR007719">
    <property type="entry name" value="PCS_N"/>
</dbReference>
<evidence type="ECO:0000256" key="4">
    <source>
        <dbReference type="ARBA" id="ARBA00022723"/>
    </source>
</evidence>
<name>A0ABQ7JV82_9FUNG</name>
<evidence type="ECO:0000313" key="7">
    <source>
        <dbReference type="EMBL" id="KAG0285451.1"/>
    </source>
</evidence>
<dbReference type="InterPro" id="IPR038156">
    <property type="entry name" value="PCS_N_sf"/>
</dbReference>
<protein>
    <recommendedName>
        <fullName evidence="1">glutathione gamma-glutamylcysteinyltransferase</fullName>
        <ecNumber evidence="1">2.3.2.15</ecNumber>
    </recommendedName>
</protein>
<accession>A0ABQ7JV82</accession>
<evidence type="ECO:0000256" key="5">
    <source>
        <dbReference type="SAM" id="MobiDB-lite"/>
    </source>
</evidence>
<keyword evidence="3" id="KW-0808">Transferase</keyword>
<dbReference type="InterPro" id="IPR038765">
    <property type="entry name" value="Papain-like_cys_pep_sf"/>
</dbReference>
<feature type="region of interest" description="Disordered" evidence="5">
    <location>
        <begin position="417"/>
        <end position="439"/>
    </location>
</feature>
<evidence type="ECO:0000256" key="1">
    <source>
        <dbReference type="ARBA" id="ARBA00012468"/>
    </source>
</evidence>
<evidence type="ECO:0000256" key="3">
    <source>
        <dbReference type="ARBA" id="ARBA00022679"/>
    </source>
</evidence>